<sequence length="127" mass="14195">MKNWILLLRYQLLVLLVCCILVLPGCTGEEVEIMPYQSCDTQATIRTQAECGLVLELENGHFLKPLRVTLLPKSGSGKQQYKINNFTVSENQQVIVGFINKGQAPHACVKETQLVEITCIVGYQLQS</sequence>
<dbReference type="KEGG" id="aswu:HUW51_12425"/>
<gene>
    <name evidence="1" type="ORF">HUW51_12425</name>
</gene>
<reference evidence="1 2" key="1">
    <citation type="journal article" date="2018" name="Int. J. Syst. Evol. Microbiol.">
        <title>Adhaeribacter swui sp. nov., isolated from wet mud.</title>
        <authorList>
            <person name="Kim D.U."/>
            <person name="Kim K.W."/>
            <person name="Kang M.S."/>
            <person name="Kim J.Y."/>
            <person name="Jang J.H."/>
            <person name="Kim M.K."/>
        </authorList>
    </citation>
    <scope>NUCLEOTIDE SEQUENCE [LARGE SCALE GENOMIC DNA]</scope>
    <source>
        <strain evidence="1 2">KCTC 52873</strain>
    </source>
</reference>
<organism evidence="1 2">
    <name type="scientific">Adhaeribacter swui</name>
    <dbReference type="NCBI Taxonomy" id="2086471"/>
    <lineage>
        <taxon>Bacteria</taxon>
        <taxon>Pseudomonadati</taxon>
        <taxon>Bacteroidota</taxon>
        <taxon>Cytophagia</taxon>
        <taxon>Cytophagales</taxon>
        <taxon>Hymenobacteraceae</taxon>
        <taxon>Adhaeribacter</taxon>
    </lineage>
</organism>
<evidence type="ECO:0000313" key="1">
    <source>
        <dbReference type="EMBL" id="QNF33487.1"/>
    </source>
</evidence>
<protein>
    <submittedName>
        <fullName evidence="1">Uncharacterized protein</fullName>
    </submittedName>
</protein>
<name>A0A7G7G8K3_9BACT</name>
<dbReference type="Proteomes" id="UP000515237">
    <property type="component" value="Chromosome"/>
</dbReference>
<evidence type="ECO:0000313" key="2">
    <source>
        <dbReference type="Proteomes" id="UP000515237"/>
    </source>
</evidence>
<keyword evidence="2" id="KW-1185">Reference proteome</keyword>
<dbReference type="RefSeq" id="WP_185274337.1">
    <property type="nucleotide sequence ID" value="NZ_CP055156.1"/>
</dbReference>
<accession>A0A7G7G8K3</accession>
<dbReference type="AlphaFoldDB" id="A0A7G7G8K3"/>
<dbReference type="EMBL" id="CP055156">
    <property type="protein sequence ID" value="QNF33487.1"/>
    <property type="molecule type" value="Genomic_DNA"/>
</dbReference>
<proteinExistence type="predicted"/>